<name>A0ABY4ZR04_9CAUL</name>
<dbReference type="Pfam" id="PF05016">
    <property type="entry name" value="ParE_toxin"/>
    <property type="match status" value="1"/>
</dbReference>
<comment type="similarity">
    <text evidence="1">Belongs to the RelE toxin family.</text>
</comment>
<dbReference type="EMBL" id="CP096040">
    <property type="protein sequence ID" value="USQ94824.1"/>
    <property type="molecule type" value="Genomic_DNA"/>
</dbReference>
<dbReference type="InterPro" id="IPR051803">
    <property type="entry name" value="TA_system_RelE-like_toxin"/>
</dbReference>
<organism evidence="3 4">
    <name type="scientific">Caulobacter segnis</name>
    <dbReference type="NCBI Taxonomy" id="88688"/>
    <lineage>
        <taxon>Bacteria</taxon>
        <taxon>Pseudomonadati</taxon>
        <taxon>Pseudomonadota</taxon>
        <taxon>Alphaproteobacteria</taxon>
        <taxon>Caulobacterales</taxon>
        <taxon>Caulobacteraceae</taxon>
        <taxon>Caulobacter</taxon>
    </lineage>
</organism>
<evidence type="ECO:0000313" key="3">
    <source>
        <dbReference type="EMBL" id="USQ94824.1"/>
    </source>
</evidence>
<sequence>MGRVLRSSLAGRDLDRIFRDISANNGDSVAVAQLNRIEAALERLGSFPNLGRDRSDLLPGLRALSVKSWEVFYRVRDEDVLVSRVLDGRMNLAAQFGKKT</sequence>
<keyword evidence="4" id="KW-1185">Reference proteome</keyword>
<reference evidence="3 4" key="1">
    <citation type="submission" date="2022-04" db="EMBL/GenBank/DDBJ databases">
        <title>Genome sequence of soybean root-associated Caulobacter segnis RL271.</title>
        <authorList>
            <person name="Longley R."/>
            <person name="Bonito G."/>
            <person name="Trigodet F."/>
            <person name="Crosson S."/>
            <person name="Fiebig A."/>
        </authorList>
    </citation>
    <scope>NUCLEOTIDE SEQUENCE [LARGE SCALE GENOMIC DNA]</scope>
    <source>
        <strain evidence="3 4">RL271</strain>
    </source>
</reference>
<accession>A0ABY4ZR04</accession>
<evidence type="ECO:0000256" key="2">
    <source>
        <dbReference type="ARBA" id="ARBA00022649"/>
    </source>
</evidence>
<dbReference type="InterPro" id="IPR035093">
    <property type="entry name" value="RelE/ParE_toxin_dom_sf"/>
</dbReference>
<evidence type="ECO:0000313" key="4">
    <source>
        <dbReference type="Proteomes" id="UP001057520"/>
    </source>
</evidence>
<dbReference type="Gene3D" id="3.30.2310.20">
    <property type="entry name" value="RelE-like"/>
    <property type="match status" value="1"/>
</dbReference>
<gene>
    <name evidence="3" type="ORF">MZV50_19945</name>
</gene>
<evidence type="ECO:0000256" key="1">
    <source>
        <dbReference type="ARBA" id="ARBA00006226"/>
    </source>
</evidence>
<keyword evidence="2" id="KW-1277">Toxin-antitoxin system</keyword>
<dbReference type="Proteomes" id="UP001057520">
    <property type="component" value="Chromosome"/>
</dbReference>
<proteinExistence type="inferred from homology"/>
<dbReference type="PANTHER" id="PTHR33755">
    <property type="entry name" value="TOXIN PARE1-RELATED"/>
    <property type="match status" value="1"/>
</dbReference>
<dbReference type="InterPro" id="IPR007712">
    <property type="entry name" value="RelE/ParE_toxin"/>
</dbReference>
<protein>
    <submittedName>
        <fullName evidence="3">Type II toxin-antitoxin system RelE/ParE family toxin</fullName>
    </submittedName>
</protein>